<dbReference type="KEGG" id="lbc:LACBIDRAFT_332564"/>
<gene>
    <name evidence="2" type="ORF">LACBIDRAFT_332564</name>
</gene>
<name>B0DT55_LACBS</name>
<protein>
    <submittedName>
        <fullName evidence="2">Predicted protein</fullName>
    </submittedName>
</protein>
<evidence type="ECO:0000256" key="1">
    <source>
        <dbReference type="SAM" id="MobiDB-lite"/>
    </source>
</evidence>
<evidence type="ECO:0000313" key="3">
    <source>
        <dbReference type="Proteomes" id="UP000001194"/>
    </source>
</evidence>
<sequence>MSGSLSQFHLRGTSKRLQRETGDQLTTISCTMSQEDLSLQAPVGFFGKFMQYSIFWALSSRMESQLPNFFWPDFLPHSQPALLLDASWTTISKPYDTRVTLVSSASCFHDAGPRRVVCFGESALLVHINATRSGLTFGYLTDARLTACRAPPHLISLISFGSSVRRMFVSLQISGYEEPKDGLNFNPYKPSIAKHRKRLILHGFVDFLEHSWADGVIGSPSDQWLPMGRHNEPLLLGLMPSRGLRWHSLRGQEFILADCCFGSLDEGFDEDPPSFTSLSGRLHFPYRMPSFGGSKSIRTIAA</sequence>
<dbReference type="STRING" id="486041.B0DT55"/>
<organism evidence="3">
    <name type="scientific">Laccaria bicolor (strain S238N-H82 / ATCC MYA-4686)</name>
    <name type="common">Bicoloured deceiver</name>
    <name type="synonym">Laccaria laccata var. bicolor</name>
    <dbReference type="NCBI Taxonomy" id="486041"/>
    <lineage>
        <taxon>Eukaryota</taxon>
        <taxon>Fungi</taxon>
        <taxon>Dikarya</taxon>
        <taxon>Basidiomycota</taxon>
        <taxon>Agaricomycotina</taxon>
        <taxon>Agaricomycetes</taxon>
        <taxon>Agaricomycetidae</taxon>
        <taxon>Agaricales</taxon>
        <taxon>Agaricineae</taxon>
        <taxon>Hydnangiaceae</taxon>
        <taxon>Laccaria</taxon>
    </lineage>
</organism>
<dbReference type="EMBL" id="DS547132">
    <property type="protein sequence ID" value="EDR02161.1"/>
    <property type="molecule type" value="Genomic_DNA"/>
</dbReference>
<accession>B0DT55</accession>
<keyword evidence="3" id="KW-1185">Reference proteome</keyword>
<proteinExistence type="predicted"/>
<dbReference type="InParanoid" id="B0DT55"/>
<dbReference type="HOGENOM" id="CLU_921569_0_0_1"/>
<dbReference type="GeneID" id="6082797"/>
<reference evidence="2 3" key="1">
    <citation type="journal article" date="2008" name="Nature">
        <title>The genome of Laccaria bicolor provides insights into mycorrhizal symbiosis.</title>
        <authorList>
            <person name="Martin F."/>
            <person name="Aerts A."/>
            <person name="Ahren D."/>
            <person name="Brun A."/>
            <person name="Danchin E.G.J."/>
            <person name="Duchaussoy F."/>
            <person name="Gibon J."/>
            <person name="Kohler A."/>
            <person name="Lindquist E."/>
            <person name="Pereda V."/>
            <person name="Salamov A."/>
            <person name="Shapiro H.J."/>
            <person name="Wuyts J."/>
            <person name="Blaudez D."/>
            <person name="Buee M."/>
            <person name="Brokstein P."/>
            <person name="Canbaeck B."/>
            <person name="Cohen D."/>
            <person name="Courty P.E."/>
            <person name="Coutinho P.M."/>
            <person name="Delaruelle C."/>
            <person name="Detter J.C."/>
            <person name="Deveau A."/>
            <person name="DiFazio S."/>
            <person name="Duplessis S."/>
            <person name="Fraissinet-Tachet L."/>
            <person name="Lucic E."/>
            <person name="Frey-Klett P."/>
            <person name="Fourrey C."/>
            <person name="Feussner I."/>
            <person name="Gay G."/>
            <person name="Grimwood J."/>
            <person name="Hoegger P.J."/>
            <person name="Jain P."/>
            <person name="Kilaru S."/>
            <person name="Labbe J."/>
            <person name="Lin Y.C."/>
            <person name="Legue V."/>
            <person name="Le Tacon F."/>
            <person name="Marmeisse R."/>
            <person name="Melayah D."/>
            <person name="Montanini B."/>
            <person name="Muratet M."/>
            <person name="Nehls U."/>
            <person name="Niculita-Hirzel H."/>
            <person name="Oudot-Le Secq M.P."/>
            <person name="Peter M."/>
            <person name="Quesneville H."/>
            <person name="Rajashekar B."/>
            <person name="Reich M."/>
            <person name="Rouhier N."/>
            <person name="Schmutz J."/>
            <person name="Yin T."/>
            <person name="Chalot M."/>
            <person name="Henrissat B."/>
            <person name="Kuees U."/>
            <person name="Lucas S."/>
            <person name="Van de Peer Y."/>
            <person name="Podila G.K."/>
            <person name="Polle A."/>
            <person name="Pukkila P.J."/>
            <person name="Richardson P.M."/>
            <person name="Rouze P."/>
            <person name="Sanders I.R."/>
            <person name="Stajich J.E."/>
            <person name="Tunlid A."/>
            <person name="Tuskan G."/>
            <person name="Grigoriev I.V."/>
        </authorList>
    </citation>
    <scope>NUCLEOTIDE SEQUENCE [LARGE SCALE GENOMIC DNA]</scope>
    <source>
        <strain evidence="3">S238N-H82 / ATCC MYA-4686</strain>
    </source>
</reference>
<dbReference type="RefSeq" id="XP_001887106.1">
    <property type="nucleotide sequence ID" value="XM_001887071.1"/>
</dbReference>
<dbReference type="Proteomes" id="UP000001194">
    <property type="component" value="Unassembled WGS sequence"/>
</dbReference>
<feature type="region of interest" description="Disordered" evidence="1">
    <location>
        <begin position="1"/>
        <end position="20"/>
    </location>
</feature>
<evidence type="ECO:0000313" key="2">
    <source>
        <dbReference type="EMBL" id="EDR02161.1"/>
    </source>
</evidence>
<dbReference type="AlphaFoldDB" id="B0DT55"/>